<comment type="caution">
    <text evidence="9">The sequence shown here is derived from an EMBL/GenBank/DDBJ whole genome shotgun (WGS) entry which is preliminary data.</text>
</comment>
<dbReference type="InterPro" id="IPR039765">
    <property type="entry name" value="Yip5/YIPF1/YIPF2"/>
</dbReference>
<dbReference type="Pfam" id="PF04893">
    <property type="entry name" value="Yip1"/>
    <property type="match status" value="1"/>
</dbReference>
<feature type="transmembrane region" description="Helical" evidence="6">
    <location>
        <begin position="251"/>
        <end position="270"/>
    </location>
</feature>
<gene>
    <name evidence="9" type="ORF">IWQ62_004172</name>
</gene>
<dbReference type="Proteomes" id="UP001150925">
    <property type="component" value="Unassembled WGS sequence"/>
</dbReference>
<reference evidence="9" key="1">
    <citation type="submission" date="2022-07" db="EMBL/GenBank/DDBJ databases">
        <title>Phylogenomic reconstructions and comparative analyses of Kickxellomycotina fungi.</title>
        <authorList>
            <person name="Reynolds N.K."/>
            <person name="Stajich J.E."/>
            <person name="Barry K."/>
            <person name="Grigoriev I.V."/>
            <person name="Crous P."/>
            <person name="Smith M.E."/>
        </authorList>
    </citation>
    <scope>NUCLEOTIDE SEQUENCE</scope>
    <source>
        <strain evidence="9">RSA 1196</strain>
    </source>
</reference>
<dbReference type="GO" id="GO:0016192">
    <property type="term" value="P:vesicle-mediated transport"/>
    <property type="evidence" value="ECO:0007669"/>
    <property type="project" value="InterPro"/>
</dbReference>
<evidence type="ECO:0000313" key="9">
    <source>
        <dbReference type="EMBL" id="KAJ1960590.1"/>
    </source>
</evidence>
<evidence type="ECO:0000256" key="4">
    <source>
        <dbReference type="ARBA" id="ARBA00022989"/>
    </source>
</evidence>
<evidence type="ECO:0000256" key="3">
    <source>
        <dbReference type="ARBA" id="ARBA00022692"/>
    </source>
</evidence>
<feature type="transmembrane region" description="Helical" evidence="6">
    <location>
        <begin position="161"/>
        <end position="183"/>
    </location>
</feature>
<keyword evidence="3 6" id="KW-0812">Transmembrane</keyword>
<dbReference type="GO" id="GO:0031267">
    <property type="term" value="F:small GTPase binding"/>
    <property type="evidence" value="ECO:0007669"/>
    <property type="project" value="InterPro"/>
</dbReference>
<evidence type="ECO:0000259" key="8">
    <source>
        <dbReference type="Pfam" id="PF04893"/>
    </source>
</evidence>
<dbReference type="PANTHER" id="PTHR12822:SF2">
    <property type="entry name" value="PROTEIN YIPF"/>
    <property type="match status" value="1"/>
</dbReference>
<dbReference type="GO" id="GO:0000139">
    <property type="term" value="C:Golgi membrane"/>
    <property type="evidence" value="ECO:0007669"/>
    <property type="project" value="UniProtKB-SubCell"/>
</dbReference>
<dbReference type="OrthoDB" id="10256463at2759"/>
<evidence type="ECO:0000313" key="10">
    <source>
        <dbReference type="Proteomes" id="UP001150925"/>
    </source>
</evidence>
<protein>
    <recommendedName>
        <fullName evidence="6">Protein YIP</fullName>
    </recommendedName>
</protein>
<evidence type="ECO:0000256" key="6">
    <source>
        <dbReference type="RuleBase" id="RU361264"/>
    </source>
</evidence>
<name>A0A9W8ASD6_9FUNG</name>
<dbReference type="InterPro" id="IPR006977">
    <property type="entry name" value="Yip1_dom"/>
</dbReference>
<comment type="similarity">
    <text evidence="2 6">Belongs to the YIP1 family.</text>
</comment>
<dbReference type="PANTHER" id="PTHR12822">
    <property type="entry name" value="PROTEIN YIPF"/>
    <property type="match status" value="1"/>
</dbReference>
<organism evidence="9 10">
    <name type="scientific">Dispira parvispora</name>
    <dbReference type="NCBI Taxonomy" id="1520584"/>
    <lineage>
        <taxon>Eukaryota</taxon>
        <taxon>Fungi</taxon>
        <taxon>Fungi incertae sedis</taxon>
        <taxon>Zoopagomycota</taxon>
        <taxon>Kickxellomycotina</taxon>
        <taxon>Dimargaritomycetes</taxon>
        <taxon>Dimargaritales</taxon>
        <taxon>Dimargaritaceae</taxon>
        <taxon>Dispira</taxon>
    </lineage>
</organism>
<keyword evidence="5 6" id="KW-0472">Membrane</keyword>
<feature type="transmembrane region" description="Helical" evidence="6">
    <location>
        <begin position="125"/>
        <end position="149"/>
    </location>
</feature>
<evidence type="ECO:0000256" key="7">
    <source>
        <dbReference type="SAM" id="MobiDB-lite"/>
    </source>
</evidence>
<keyword evidence="4 6" id="KW-1133">Transmembrane helix</keyword>
<sequence>MSNKATSPKDYSVVLEVDPDESELEFQGFATTSSQQGLQGGGRLDNNKAQNTNASTSFFGTSSFLPEPNAAQQTQGQPSLWQAEYYAGYFNVDTNEVLERMLQSVVPTKNFLDTIAANPDLYGPFWIVTTVIFTMFVTSSLSQSIIAYLHGAKRVYDFTTLSFAVFTVYPYVGAASVGVWATTKYFGCQPSLLEIFSVYGYSFAVWIPIAVACVVPSDLMRWILTLVAFASSAFFICRNIFYIVARSNATVHKALVLVVLAAHAAVALIFKIKFFSYNVGDVGTGDE</sequence>
<feature type="transmembrane region" description="Helical" evidence="6">
    <location>
        <begin position="195"/>
        <end position="215"/>
    </location>
</feature>
<proteinExistence type="inferred from homology"/>
<evidence type="ECO:0000256" key="2">
    <source>
        <dbReference type="ARBA" id="ARBA00010596"/>
    </source>
</evidence>
<feature type="domain" description="Yip1" evidence="8">
    <location>
        <begin position="107"/>
        <end position="268"/>
    </location>
</feature>
<accession>A0A9W8ASD6</accession>
<dbReference type="AlphaFoldDB" id="A0A9W8ASD6"/>
<dbReference type="EMBL" id="JANBPY010001307">
    <property type="protein sequence ID" value="KAJ1960590.1"/>
    <property type="molecule type" value="Genomic_DNA"/>
</dbReference>
<evidence type="ECO:0000256" key="1">
    <source>
        <dbReference type="ARBA" id="ARBA00004141"/>
    </source>
</evidence>
<comment type="subcellular location">
    <subcellularLocation>
        <location evidence="6">Golgi apparatus membrane</location>
        <topology evidence="6">Multi-pass membrane protein</topology>
    </subcellularLocation>
    <subcellularLocation>
        <location evidence="1">Membrane</location>
        <topology evidence="1">Multi-pass membrane protein</topology>
    </subcellularLocation>
</comment>
<keyword evidence="10" id="KW-1185">Reference proteome</keyword>
<feature type="region of interest" description="Disordered" evidence="7">
    <location>
        <begin position="31"/>
        <end position="52"/>
    </location>
</feature>
<evidence type="ECO:0000256" key="5">
    <source>
        <dbReference type="ARBA" id="ARBA00023136"/>
    </source>
</evidence>
<feature type="transmembrane region" description="Helical" evidence="6">
    <location>
        <begin position="222"/>
        <end position="245"/>
    </location>
</feature>